<dbReference type="AlphaFoldDB" id="A0A6C0K8P2"/>
<evidence type="ECO:0000313" key="2">
    <source>
        <dbReference type="EMBL" id="QHU14079.1"/>
    </source>
</evidence>
<dbReference type="Gene3D" id="2.60.120.200">
    <property type="match status" value="1"/>
</dbReference>
<organism evidence="2">
    <name type="scientific">viral metagenome</name>
    <dbReference type="NCBI Taxonomy" id="1070528"/>
    <lineage>
        <taxon>unclassified sequences</taxon>
        <taxon>metagenomes</taxon>
        <taxon>organismal metagenomes</taxon>
    </lineage>
</organism>
<evidence type="ECO:0000256" key="1">
    <source>
        <dbReference type="SAM" id="Phobius"/>
    </source>
</evidence>
<reference evidence="2" key="1">
    <citation type="journal article" date="2020" name="Nature">
        <title>Giant virus diversity and host interactions through global metagenomics.</title>
        <authorList>
            <person name="Schulz F."/>
            <person name="Roux S."/>
            <person name="Paez-Espino D."/>
            <person name="Jungbluth S."/>
            <person name="Walsh D.A."/>
            <person name="Denef V.J."/>
            <person name="McMahon K.D."/>
            <person name="Konstantinidis K.T."/>
            <person name="Eloe-Fadrosh E.A."/>
            <person name="Kyrpides N.C."/>
            <person name="Woyke T."/>
        </authorList>
    </citation>
    <scope>NUCLEOTIDE SEQUENCE</scope>
    <source>
        <strain evidence="2">GVMAG-S-1101182-85</strain>
    </source>
</reference>
<keyword evidence="1" id="KW-0812">Transmembrane</keyword>
<sequence>MQAANTGAVRTNSFPSSVSFGGSDPLSQVLTGVALVAAVYFTMLFAEYIYQSYLAMFRDRVEIFPNTYASGSLSHTAIQDPKSPLAKTVYTSDNQRSGVEFSYSLFCYITSDTFSNGDDKLYHILHKGYSKPYPLLGPGLFMKGNSNTLRVYMNCYKTWNNYADIDNIPIEKWVHVVVSCKGNQLYVYINGNLKTKMALSGNTPPYQNYGEIYLFNQRKITIPSTTASLMTGTDESQVSSGELNFNGAAKGLASRVFYFAYALTYTEIQNLISMGPSPVMEGVNMSITPYLTDQWWTTA</sequence>
<dbReference type="EMBL" id="MN740830">
    <property type="protein sequence ID" value="QHU14079.1"/>
    <property type="molecule type" value="Genomic_DNA"/>
</dbReference>
<name>A0A6C0K8P2_9ZZZZ</name>
<keyword evidence="1" id="KW-1133">Transmembrane helix</keyword>
<proteinExistence type="predicted"/>
<feature type="transmembrane region" description="Helical" evidence="1">
    <location>
        <begin position="29"/>
        <end position="50"/>
    </location>
</feature>
<keyword evidence="1" id="KW-0472">Membrane</keyword>
<dbReference type="Pfam" id="PF13385">
    <property type="entry name" value="Laminin_G_3"/>
    <property type="match status" value="1"/>
</dbReference>
<protein>
    <recommendedName>
        <fullName evidence="3">LamG-like jellyroll fold domain-containing protein</fullName>
    </recommendedName>
</protein>
<dbReference type="InterPro" id="IPR013320">
    <property type="entry name" value="ConA-like_dom_sf"/>
</dbReference>
<evidence type="ECO:0008006" key="3">
    <source>
        <dbReference type="Google" id="ProtNLM"/>
    </source>
</evidence>
<accession>A0A6C0K8P2</accession>
<dbReference type="SUPFAM" id="SSF49899">
    <property type="entry name" value="Concanavalin A-like lectins/glucanases"/>
    <property type="match status" value="1"/>
</dbReference>